<gene>
    <name evidence="1" type="ORF">FOY91_01030</name>
</gene>
<protein>
    <recommendedName>
        <fullName evidence="3">DUF2384 domain-containing protein</fullName>
    </recommendedName>
</protein>
<dbReference type="OrthoDB" id="111944at2"/>
<dbReference type="RefSeq" id="WP_145147208.1">
    <property type="nucleotide sequence ID" value="NZ_VNIM01000002.1"/>
</dbReference>
<reference evidence="1 2" key="1">
    <citation type="submission" date="2019-07" db="EMBL/GenBank/DDBJ databases">
        <title>Sphingomonas solaris sp. nov., isolated from a solar panel from Boston, Massachusetts.</title>
        <authorList>
            <person name="Tanner K."/>
            <person name="Pascual J."/>
            <person name="Mancuso C."/>
            <person name="Pereto J."/>
            <person name="Khalil A."/>
            <person name="Vilanova C."/>
        </authorList>
    </citation>
    <scope>NUCLEOTIDE SEQUENCE [LARGE SCALE GENOMIC DNA]</scope>
    <source>
        <strain evidence="1 2">R4DWN</strain>
    </source>
</reference>
<keyword evidence="2" id="KW-1185">Reference proteome</keyword>
<accession>A0A558RDV8</accession>
<proteinExistence type="predicted"/>
<comment type="caution">
    <text evidence="1">The sequence shown here is derived from an EMBL/GenBank/DDBJ whole genome shotgun (WGS) entry which is preliminary data.</text>
</comment>
<name>A0A558RDV8_9SPHN</name>
<evidence type="ECO:0000313" key="1">
    <source>
        <dbReference type="EMBL" id="TVV77372.1"/>
    </source>
</evidence>
<evidence type="ECO:0008006" key="3">
    <source>
        <dbReference type="Google" id="ProtNLM"/>
    </source>
</evidence>
<evidence type="ECO:0000313" key="2">
    <source>
        <dbReference type="Proteomes" id="UP000318681"/>
    </source>
</evidence>
<sequence length="252" mass="27744">MATLATAVDPSAFANLVFASLVETARAKPAKRRGAPRSEAASDTLYIAPTVEGFSEQYRTAVDHAIEQLTATGIAADPDRQALYAIVDKLLPDVRARHLERKIEQLLDVLADTHDPMAEFHTAVAADNTAIRQRFMHEVETLTSAEVAARAGHEAKNRHQTAARWKAQRRVFAVPYQGQDRFPTFQFDADGKPLPLIKRILEVLPTSRSPWQTAFWFVSTNSWLGGPAPRELHDDEAAVLDAAAHESDEIGG</sequence>
<dbReference type="EMBL" id="VNIM01000002">
    <property type="protein sequence ID" value="TVV77372.1"/>
    <property type="molecule type" value="Genomic_DNA"/>
</dbReference>
<organism evidence="1 2">
    <name type="scientific">Alterirhizorhabdus solaris</name>
    <dbReference type="NCBI Taxonomy" id="2529389"/>
    <lineage>
        <taxon>Bacteria</taxon>
        <taxon>Pseudomonadati</taxon>
        <taxon>Pseudomonadota</taxon>
        <taxon>Alphaproteobacteria</taxon>
        <taxon>Sphingomonadales</taxon>
        <taxon>Rhizorhabdaceae</taxon>
        <taxon>Alterirhizorhabdus</taxon>
    </lineage>
</organism>
<dbReference type="Proteomes" id="UP000318681">
    <property type="component" value="Unassembled WGS sequence"/>
</dbReference>
<dbReference type="AlphaFoldDB" id="A0A558RDV8"/>